<sequence length="104" mass="11202">MALRPERDGQSTVFSEHALDVAATASLLAHAVKHNPLTQADHCGREEYYVTGGGRPFALVMHSPSAARRPAAPQRRRGPVAALNRSAPPQELKGPTAERYFTAS</sequence>
<accession>A0ABY7QJ68</accession>
<evidence type="ECO:0000313" key="2">
    <source>
        <dbReference type="EMBL" id="WBP91944.1"/>
    </source>
</evidence>
<gene>
    <name evidence="2" type="ORF">O1G21_39835</name>
</gene>
<dbReference type="EMBL" id="CP115451">
    <property type="protein sequence ID" value="WBP91944.1"/>
    <property type="molecule type" value="Genomic_DNA"/>
</dbReference>
<dbReference type="Proteomes" id="UP001212821">
    <property type="component" value="Plasmid punmamed2"/>
</dbReference>
<keyword evidence="3" id="KW-1185">Reference proteome</keyword>
<evidence type="ECO:0000256" key="1">
    <source>
        <dbReference type="SAM" id="MobiDB-lite"/>
    </source>
</evidence>
<evidence type="ECO:0000313" key="3">
    <source>
        <dbReference type="Proteomes" id="UP001212821"/>
    </source>
</evidence>
<feature type="region of interest" description="Disordered" evidence="1">
    <location>
        <begin position="65"/>
        <end position="104"/>
    </location>
</feature>
<reference evidence="2 3" key="1">
    <citation type="submission" date="2022-12" db="EMBL/GenBank/DDBJ databases">
        <title>HUAS 3-15.</title>
        <authorList>
            <person name="Mo P."/>
        </authorList>
    </citation>
    <scope>NUCLEOTIDE SEQUENCE [LARGE SCALE GENOMIC DNA]</scope>
    <source>
        <strain evidence="2 3">HUAS 3-15</strain>
        <plasmid evidence="2 3">punmamed2</plasmid>
    </source>
</reference>
<name>A0ABY7QJ68_9ACTN</name>
<organism evidence="2 3">
    <name type="scientific">Kitasatospora cathayae</name>
    <dbReference type="NCBI Taxonomy" id="3004092"/>
    <lineage>
        <taxon>Bacteria</taxon>
        <taxon>Bacillati</taxon>
        <taxon>Actinomycetota</taxon>
        <taxon>Actinomycetes</taxon>
        <taxon>Kitasatosporales</taxon>
        <taxon>Streptomycetaceae</taxon>
        <taxon>Kitasatospora</taxon>
    </lineage>
</organism>
<proteinExistence type="predicted"/>
<geneLocation type="plasmid" evidence="2 3">
    <name>punmamed2</name>
</geneLocation>
<keyword evidence="2" id="KW-0614">Plasmid</keyword>
<protein>
    <submittedName>
        <fullName evidence="2">Uncharacterized protein</fullName>
    </submittedName>
</protein>
<dbReference type="RefSeq" id="WP_270151566.1">
    <property type="nucleotide sequence ID" value="NZ_CP115451.1"/>
</dbReference>